<dbReference type="GO" id="GO:0070402">
    <property type="term" value="F:NADPH binding"/>
    <property type="evidence" value="ECO:0007669"/>
    <property type="project" value="TreeGrafter"/>
</dbReference>
<dbReference type="AlphaFoldDB" id="A0A3E0TWJ2"/>
<dbReference type="InterPro" id="IPR013149">
    <property type="entry name" value="ADH-like_C"/>
</dbReference>
<dbReference type="Pfam" id="PF08240">
    <property type="entry name" value="ADH_N"/>
    <property type="match status" value="1"/>
</dbReference>
<dbReference type="SUPFAM" id="SSF51735">
    <property type="entry name" value="NAD(P)-binding Rossmann-fold domains"/>
    <property type="match status" value="1"/>
</dbReference>
<keyword evidence="1" id="KW-0521">NADP</keyword>
<gene>
    <name evidence="4" type="ORF">DXX93_06170</name>
</gene>
<proteinExistence type="predicted"/>
<dbReference type="InterPro" id="IPR013154">
    <property type="entry name" value="ADH-like_N"/>
</dbReference>
<reference evidence="4 5" key="1">
    <citation type="submission" date="2018-08" db="EMBL/GenBank/DDBJ databases">
        <title>Thalassotalea euphylliae genome.</title>
        <authorList>
            <person name="Summers S."/>
            <person name="Rice S.A."/>
            <person name="Freckelton M.L."/>
            <person name="Nedved B.T."/>
            <person name="Hadfield M.G."/>
        </authorList>
    </citation>
    <scope>NUCLEOTIDE SEQUENCE [LARGE SCALE GENOMIC DNA]</scope>
    <source>
        <strain evidence="4 5">H1</strain>
    </source>
</reference>
<dbReference type="Proteomes" id="UP000256478">
    <property type="component" value="Unassembled WGS sequence"/>
</dbReference>
<feature type="domain" description="Enoyl reductase (ER)" evidence="3">
    <location>
        <begin position="8"/>
        <end position="323"/>
    </location>
</feature>
<evidence type="ECO:0000256" key="1">
    <source>
        <dbReference type="ARBA" id="ARBA00022857"/>
    </source>
</evidence>
<evidence type="ECO:0000313" key="4">
    <source>
        <dbReference type="EMBL" id="REL28824.1"/>
    </source>
</evidence>
<protein>
    <submittedName>
        <fullName evidence="4">Oxidoreductase</fullName>
    </submittedName>
</protein>
<sequence length="327" mass="34470">MQALVLTTASEDFELTETQLTVPSVGDGQVLIKVDYAALNPVDSKLAKAGHSAWQYPHIPALDGVGTVVDSYSPHCPLIGKQVLWHSDLSKAGALAEYVAIEAHAVSLLPEGVEPLQAAALPCAGMTAILALCKLQVEAGETILIEAGAGAVGQFAIQLAKAKGLTVLATASKANHKLLSCLGADHVFDYRDKHLVDKIKQALAYQPLDAVLDAVGGEATARDIELLRFNGRIACLTELPAIDASLLFERSPAIHAISLGGAWLANDLCAQQKLSMMGDHLLELLASKQLHVPEIHAIDFDAEQVTKAMHAQVAGGLVGKQVVQITP</sequence>
<name>A0A3E0TWJ2_9GAMM</name>
<dbReference type="InterPro" id="IPR020843">
    <property type="entry name" value="ER"/>
</dbReference>
<dbReference type="OrthoDB" id="9771084at2"/>
<dbReference type="SUPFAM" id="SSF50129">
    <property type="entry name" value="GroES-like"/>
    <property type="match status" value="1"/>
</dbReference>
<dbReference type="Gene3D" id="3.90.180.10">
    <property type="entry name" value="Medium-chain alcohol dehydrogenases, catalytic domain"/>
    <property type="match status" value="1"/>
</dbReference>
<evidence type="ECO:0000256" key="2">
    <source>
        <dbReference type="ARBA" id="ARBA00023002"/>
    </source>
</evidence>
<keyword evidence="2" id="KW-0560">Oxidoreductase</keyword>
<evidence type="ECO:0000259" key="3">
    <source>
        <dbReference type="SMART" id="SM00829"/>
    </source>
</evidence>
<organism evidence="4 5">
    <name type="scientific">Thalassotalea euphylliae</name>
    <dbReference type="NCBI Taxonomy" id="1655234"/>
    <lineage>
        <taxon>Bacteria</taxon>
        <taxon>Pseudomonadati</taxon>
        <taxon>Pseudomonadota</taxon>
        <taxon>Gammaproteobacteria</taxon>
        <taxon>Alteromonadales</taxon>
        <taxon>Colwelliaceae</taxon>
        <taxon>Thalassotalea</taxon>
    </lineage>
</organism>
<comment type="caution">
    <text evidence="4">The sequence shown here is derived from an EMBL/GenBank/DDBJ whole genome shotgun (WGS) entry which is preliminary data.</text>
</comment>
<dbReference type="SMART" id="SM00829">
    <property type="entry name" value="PKS_ER"/>
    <property type="match status" value="1"/>
</dbReference>
<dbReference type="PANTHER" id="PTHR48106">
    <property type="entry name" value="QUINONE OXIDOREDUCTASE PIG3-RELATED"/>
    <property type="match status" value="1"/>
</dbReference>
<dbReference type="InterPro" id="IPR036291">
    <property type="entry name" value="NAD(P)-bd_dom_sf"/>
</dbReference>
<dbReference type="Pfam" id="PF00107">
    <property type="entry name" value="ADH_zinc_N"/>
    <property type="match status" value="1"/>
</dbReference>
<dbReference type="GO" id="GO:0016651">
    <property type="term" value="F:oxidoreductase activity, acting on NAD(P)H"/>
    <property type="evidence" value="ECO:0007669"/>
    <property type="project" value="TreeGrafter"/>
</dbReference>
<accession>A0A3E0TWJ2</accession>
<dbReference type="Gene3D" id="3.40.50.720">
    <property type="entry name" value="NAD(P)-binding Rossmann-like Domain"/>
    <property type="match status" value="1"/>
</dbReference>
<dbReference type="PANTHER" id="PTHR48106:SF18">
    <property type="entry name" value="QUINONE OXIDOREDUCTASE PIG3"/>
    <property type="match status" value="1"/>
</dbReference>
<evidence type="ECO:0000313" key="5">
    <source>
        <dbReference type="Proteomes" id="UP000256478"/>
    </source>
</evidence>
<dbReference type="InterPro" id="IPR011032">
    <property type="entry name" value="GroES-like_sf"/>
</dbReference>
<dbReference type="EMBL" id="QUOU01000001">
    <property type="protein sequence ID" value="REL28824.1"/>
    <property type="molecule type" value="Genomic_DNA"/>
</dbReference>